<proteinExistence type="predicted"/>
<dbReference type="EMBL" id="JAGPXD010000005">
    <property type="protein sequence ID" value="KAH7354150.1"/>
    <property type="molecule type" value="Genomic_DNA"/>
</dbReference>
<feature type="transmembrane region" description="Helical" evidence="2">
    <location>
        <begin position="38"/>
        <end position="61"/>
    </location>
</feature>
<feature type="transmembrane region" description="Helical" evidence="2">
    <location>
        <begin position="141"/>
        <end position="162"/>
    </location>
</feature>
<keyword evidence="2" id="KW-1133">Transmembrane helix</keyword>
<evidence type="ECO:0000256" key="2">
    <source>
        <dbReference type="SAM" id="Phobius"/>
    </source>
</evidence>
<evidence type="ECO:0000256" key="1">
    <source>
        <dbReference type="SAM" id="MobiDB-lite"/>
    </source>
</evidence>
<protein>
    <submittedName>
        <fullName evidence="3">Uncharacterized protein</fullName>
    </submittedName>
</protein>
<comment type="caution">
    <text evidence="3">The sequence shown here is derived from an EMBL/GenBank/DDBJ whole genome shotgun (WGS) entry which is preliminary data.</text>
</comment>
<organism evidence="3 4">
    <name type="scientific">Plectosphaerella cucumerina</name>
    <dbReference type="NCBI Taxonomy" id="40658"/>
    <lineage>
        <taxon>Eukaryota</taxon>
        <taxon>Fungi</taxon>
        <taxon>Dikarya</taxon>
        <taxon>Ascomycota</taxon>
        <taxon>Pezizomycotina</taxon>
        <taxon>Sordariomycetes</taxon>
        <taxon>Hypocreomycetidae</taxon>
        <taxon>Glomerellales</taxon>
        <taxon>Plectosphaerellaceae</taxon>
        <taxon>Plectosphaerella</taxon>
    </lineage>
</organism>
<accession>A0A8K0T957</accession>
<evidence type="ECO:0000313" key="4">
    <source>
        <dbReference type="Proteomes" id="UP000813385"/>
    </source>
</evidence>
<feature type="region of interest" description="Disordered" evidence="1">
    <location>
        <begin position="731"/>
        <end position="762"/>
    </location>
</feature>
<feature type="transmembrane region" description="Helical" evidence="2">
    <location>
        <begin position="600"/>
        <end position="623"/>
    </location>
</feature>
<name>A0A8K0T957_9PEZI</name>
<reference evidence="3" key="1">
    <citation type="journal article" date="2021" name="Nat. Commun.">
        <title>Genetic determinants of endophytism in the Arabidopsis root mycobiome.</title>
        <authorList>
            <person name="Mesny F."/>
            <person name="Miyauchi S."/>
            <person name="Thiergart T."/>
            <person name="Pickel B."/>
            <person name="Atanasova L."/>
            <person name="Karlsson M."/>
            <person name="Huettel B."/>
            <person name="Barry K.W."/>
            <person name="Haridas S."/>
            <person name="Chen C."/>
            <person name="Bauer D."/>
            <person name="Andreopoulos W."/>
            <person name="Pangilinan J."/>
            <person name="LaButti K."/>
            <person name="Riley R."/>
            <person name="Lipzen A."/>
            <person name="Clum A."/>
            <person name="Drula E."/>
            <person name="Henrissat B."/>
            <person name="Kohler A."/>
            <person name="Grigoriev I.V."/>
            <person name="Martin F.M."/>
            <person name="Hacquard S."/>
        </authorList>
    </citation>
    <scope>NUCLEOTIDE SEQUENCE</scope>
    <source>
        <strain evidence="3">MPI-CAGE-AT-0016</strain>
    </source>
</reference>
<keyword evidence="2" id="KW-0472">Membrane</keyword>
<dbReference type="OrthoDB" id="5381672at2759"/>
<sequence>MPPRRQGAPPSYGAQSGGTHPFFAHGQPLYPGSFRPPFAAIILILLLITPMGMTGMMWLATTGEQTALTRKDLDNYHWYGPVIRVLDVVAALVSIPLVSMLLSRAAVACTQRSSRDQTLSLSQLAALANRNWLTLTLPFTYLSPFSVGASLLIVLTFINIPLRGVLVPFESRPTLICEGQNSLQGPSAGKWYPACGNQTTIAWEPIPAEPNYEDYFLGTLLAADDPDPIVQAIVRGLETVQRMEYSNYGDGRPARLPFWPDTQTWESSVSPETNTGLIRQHALRYNSSATCEAIHPEDFPRQCNDEGSGPAAFTSSFVAEGLNLRVCVPFDGSKRFEMNRDAQEITEYMYLSARAPARDREDDDWDEYDDRGYLYDGYDDHDLGNATTRCTATTTRGYFELGSDHSRGVPSDILKEWPSDRDMHAHFSDFGTFSSLLTREVDGYNVAGGQVGPMVRIAQAFFGPDSYFSRVTELYNISRSTTTPRALTRLNVPLHDYDFIYADQITRSDYRRLEVSQSFQQPRLMSSVTELPRHAFADAALSLINGFARPDIGSIALSAALHVANEAFLTSLRGVGHPHREIARYRGDNALLPRSSLATFLVALILLCIQVVLIVALCVYINFKPTWTKSLDAFALMKLGAHLQGRLEFPPLGKTTYAEDEKFLRNADGLVGLVTHEHHVSATGDVELANMPRQPQQVAVPLGDRGTTRQTIEPIPPPPLYVEDTDADANSVDERPRHRRVSLSSIGPAAEPPPSYYGSEVTTEEVPKGPYTIAVGGRGILDRGLWQRHRPT</sequence>
<evidence type="ECO:0000313" key="3">
    <source>
        <dbReference type="EMBL" id="KAH7354150.1"/>
    </source>
</evidence>
<keyword evidence="2" id="KW-0812">Transmembrane</keyword>
<dbReference type="AlphaFoldDB" id="A0A8K0T957"/>
<dbReference type="Proteomes" id="UP000813385">
    <property type="component" value="Unassembled WGS sequence"/>
</dbReference>
<gene>
    <name evidence="3" type="ORF">B0T11DRAFT_124617</name>
</gene>
<keyword evidence="4" id="KW-1185">Reference proteome</keyword>
<feature type="transmembrane region" description="Helical" evidence="2">
    <location>
        <begin position="82"/>
        <end position="102"/>
    </location>
</feature>